<evidence type="ECO:0000256" key="3">
    <source>
        <dbReference type="SAM" id="MobiDB-lite"/>
    </source>
</evidence>
<dbReference type="SUPFAM" id="SSF52151">
    <property type="entry name" value="FabD/lysophospholipase-like"/>
    <property type="match status" value="1"/>
</dbReference>
<name>A0A918E434_9ACTN</name>
<dbReference type="EMBL" id="BMNK01000004">
    <property type="protein sequence ID" value="GGP05904.1"/>
    <property type="molecule type" value="Genomic_DNA"/>
</dbReference>
<dbReference type="Gene3D" id="3.40.1090.10">
    <property type="entry name" value="Cytosolic phospholipase A2 catalytic domain"/>
    <property type="match status" value="1"/>
</dbReference>
<evidence type="ECO:0000256" key="2">
    <source>
        <dbReference type="PROSITE-ProRule" id="PRU01161"/>
    </source>
</evidence>
<proteinExistence type="predicted"/>
<dbReference type="PANTHER" id="PTHR46394">
    <property type="entry name" value="ANNEXIN"/>
    <property type="match status" value="1"/>
</dbReference>
<dbReference type="AlphaFoldDB" id="A0A918E434"/>
<comment type="caution">
    <text evidence="2">Lacks conserved residue(s) required for the propagation of feature annotation.</text>
</comment>
<reference evidence="5" key="2">
    <citation type="submission" date="2020-09" db="EMBL/GenBank/DDBJ databases">
        <authorList>
            <person name="Sun Q."/>
            <person name="Zhou Y."/>
        </authorList>
    </citation>
    <scope>NUCLEOTIDE SEQUENCE</scope>
    <source>
        <strain evidence="5">CGMCC 4.7430</strain>
    </source>
</reference>
<evidence type="ECO:0000313" key="6">
    <source>
        <dbReference type="Proteomes" id="UP000660745"/>
    </source>
</evidence>
<dbReference type="Pfam" id="PF01734">
    <property type="entry name" value="Patatin"/>
    <property type="match status" value="1"/>
</dbReference>
<comment type="caution">
    <text evidence="5">The sequence shown here is derived from an EMBL/GenBank/DDBJ whole genome shotgun (WGS) entry which is preliminary data.</text>
</comment>
<feature type="region of interest" description="Disordered" evidence="3">
    <location>
        <begin position="1"/>
        <end position="21"/>
    </location>
</feature>
<dbReference type="PROSITE" id="PS51635">
    <property type="entry name" value="PNPLA"/>
    <property type="match status" value="1"/>
</dbReference>
<protein>
    <recommendedName>
        <fullName evidence="4">PNPLA domain-containing protein</fullName>
    </recommendedName>
</protein>
<dbReference type="Proteomes" id="UP000660745">
    <property type="component" value="Unassembled WGS sequence"/>
</dbReference>
<dbReference type="InterPro" id="IPR052580">
    <property type="entry name" value="Lipid_Hydrolase"/>
</dbReference>
<dbReference type="InterPro" id="IPR016035">
    <property type="entry name" value="Acyl_Trfase/lysoPLipase"/>
</dbReference>
<gene>
    <name evidence="5" type="ORF">GCM10012278_27150</name>
</gene>
<feature type="short sequence motif" description="GXSXG" evidence="2">
    <location>
        <begin position="73"/>
        <end position="77"/>
    </location>
</feature>
<evidence type="ECO:0000259" key="4">
    <source>
        <dbReference type="PROSITE" id="PS51635"/>
    </source>
</evidence>
<feature type="short sequence motif" description="GXGXXG" evidence="2">
    <location>
        <begin position="35"/>
        <end position="40"/>
    </location>
</feature>
<dbReference type="RefSeq" id="WP_225277364.1">
    <property type="nucleotide sequence ID" value="NZ_JAIWLT010000006.1"/>
</dbReference>
<keyword evidence="1" id="KW-0443">Lipid metabolism</keyword>
<keyword evidence="6" id="KW-1185">Reference proteome</keyword>
<feature type="domain" description="PNPLA" evidence="4">
    <location>
        <begin position="31"/>
        <end position="173"/>
    </location>
</feature>
<feature type="compositionally biased region" description="Polar residues" evidence="3">
    <location>
        <begin position="1"/>
        <end position="10"/>
    </location>
</feature>
<accession>A0A918E434</accession>
<dbReference type="GO" id="GO:0006629">
    <property type="term" value="P:lipid metabolic process"/>
    <property type="evidence" value="ECO:0007669"/>
    <property type="project" value="UniProtKB-KW"/>
</dbReference>
<evidence type="ECO:0000256" key="1">
    <source>
        <dbReference type="ARBA" id="ARBA00023098"/>
    </source>
</evidence>
<dbReference type="InterPro" id="IPR002641">
    <property type="entry name" value="PNPLA_dom"/>
</dbReference>
<reference evidence="5" key="1">
    <citation type="journal article" date="2014" name="Int. J. Syst. Evol. Microbiol.">
        <title>Complete genome sequence of Corynebacterium casei LMG S-19264T (=DSM 44701T), isolated from a smear-ripened cheese.</title>
        <authorList>
            <consortium name="US DOE Joint Genome Institute (JGI-PGF)"/>
            <person name="Walter F."/>
            <person name="Albersmeier A."/>
            <person name="Kalinowski J."/>
            <person name="Ruckert C."/>
        </authorList>
    </citation>
    <scope>NUCLEOTIDE SEQUENCE</scope>
    <source>
        <strain evidence="5">CGMCC 4.7430</strain>
    </source>
</reference>
<dbReference type="PANTHER" id="PTHR46394:SF1">
    <property type="entry name" value="PNPLA DOMAIN-CONTAINING PROTEIN"/>
    <property type="match status" value="1"/>
</dbReference>
<organism evidence="5 6">
    <name type="scientific">Nonomuraea glycinis</name>
    <dbReference type="NCBI Taxonomy" id="2047744"/>
    <lineage>
        <taxon>Bacteria</taxon>
        <taxon>Bacillati</taxon>
        <taxon>Actinomycetota</taxon>
        <taxon>Actinomycetes</taxon>
        <taxon>Streptosporangiales</taxon>
        <taxon>Streptosporangiaceae</taxon>
        <taxon>Nonomuraea</taxon>
    </lineage>
</organism>
<evidence type="ECO:0000313" key="5">
    <source>
        <dbReference type="EMBL" id="GGP05904.1"/>
    </source>
</evidence>
<sequence>MNDQPGSNSPRKPEANQANGGRVDRTKLAYLALEGGGGKGATFLGAIQALKTMKILPIDIENPGTSQIAGISGSSAGAITALLLGMGMTAQQLKAVLSRSSTFAGFFDGPAPGQYRLVNSRGESAVGGKPRIDRPSTARRALTMAAPLPMLALGAAASALLDALLGTLDSPHG</sequence>